<dbReference type="PROSITE" id="PS51273">
    <property type="entry name" value="GATASE_TYPE_1"/>
    <property type="match status" value="1"/>
</dbReference>
<proteinExistence type="predicted"/>
<dbReference type="NCBIfam" id="TIGR00566">
    <property type="entry name" value="trpG_papA"/>
    <property type="match status" value="1"/>
</dbReference>
<dbReference type="EMBL" id="CP036290">
    <property type="protein sequence ID" value="QDU84698.1"/>
    <property type="molecule type" value="Genomic_DNA"/>
</dbReference>
<dbReference type="PANTHER" id="PTHR43418:SF4">
    <property type="entry name" value="MULTIFUNCTIONAL TRYPTOPHAN BIOSYNTHESIS PROTEIN"/>
    <property type="match status" value="1"/>
</dbReference>
<gene>
    <name evidence="3" type="primary">pabA_2</name>
    <name evidence="3" type="ORF">Pla163_18100</name>
</gene>
<dbReference type="PANTHER" id="PTHR43418">
    <property type="entry name" value="MULTIFUNCTIONAL TRYPTOPHAN BIOSYNTHESIS PROTEIN-RELATED"/>
    <property type="match status" value="1"/>
</dbReference>
<keyword evidence="4" id="KW-1185">Reference proteome</keyword>
<dbReference type="CDD" id="cd01743">
    <property type="entry name" value="GATase1_Anthranilate_Synthase"/>
    <property type="match status" value="1"/>
</dbReference>
<keyword evidence="3" id="KW-0032">Aminotransferase</keyword>
<evidence type="ECO:0000259" key="2">
    <source>
        <dbReference type="Pfam" id="PF00117"/>
    </source>
</evidence>
<dbReference type="AlphaFoldDB" id="A0A518CZQ1"/>
<dbReference type="PRINTS" id="PR00097">
    <property type="entry name" value="ANTSNTHASEII"/>
</dbReference>
<sequence>MARVLFVDHEDSFTYNLVQYLLELGADVDVRRPDRPRAGLGATCDRSPAQWAREIELCDAVLIGPGPGGPAERVRTLALLDRLEGLGESAPPVLGVCLGLQLVAHWRGGSVGRALEPVHGFGEAIEHDGRGIFRGLPTPVSMARYHSLVAHEPLPADLEVSARSAAGEVMGLRSRSLRIEAVQFHPESILSEAGHALLSNFLGSCAASAEAPEA</sequence>
<dbReference type="GO" id="GO:0005829">
    <property type="term" value="C:cytosol"/>
    <property type="evidence" value="ECO:0007669"/>
    <property type="project" value="TreeGrafter"/>
</dbReference>
<evidence type="ECO:0000313" key="4">
    <source>
        <dbReference type="Proteomes" id="UP000319342"/>
    </source>
</evidence>
<protein>
    <submittedName>
        <fullName evidence="3">Aminodeoxychorismate synthase component 2</fullName>
        <ecNumber evidence="3">2.6.1.85</ecNumber>
    </submittedName>
</protein>
<dbReference type="SUPFAM" id="SSF52317">
    <property type="entry name" value="Class I glutamine amidotransferase-like"/>
    <property type="match status" value="1"/>
</dbReference>
<dbReference type="RefSeq" id="WP_419186475.1">
    <property type="nucleotide sequence ID" value="NZ_CP036290.1"/>
</dbReference>
<dbReference type="InterPro" id="IPR029062">
    <property type="entry name" value="Class_I_gatase-like"/>
</dbReference>
<accession>A0A518CZQ1</accession>
<feature type="domain" description="Glutamine amidotransferase" evidence="2">
    <location>
        <begin position="6"/>
        <end position="202"/>
    </location>
</feature>
<name>A0A518CZQ1_9BACT</name>
<keyword evidence="1" id="KW-0315">Glutamine amidotransferase</keyword>
<dbReference type="EC" id="2.6.1.85" evidence="3"/>
<evidence type="ECO:0000313" key="3">
    <source>
        <dbReference type="EMBL" id="QDU84698.1"/>
    </source>
</evidence>
<dbReference type="PRINTS" id="PR00096">
    <property type="entry name" value="GATASE"/>
</dbReference>
<evidence type="ECO:0000256" key="1">
    <source>
        <dbReference type="ARBA" id="ARBA00022962"/>
    </source>
</evidence>
<keyword evidence="3" id="KW-0808">Transferase</keyword>
<dbReference type="Proteomes" id="UP000319342">
    <property type="component" value="Chromosome"/>
</dbReference>
<dbReference type="InterPro" id="IPR050472">
    <property type="entry name" value="Anth_synth/Amidotransfase"/>
</dbReference>
<dbReference type="InterPro" id="IPR006221">
    <property type="entry name" value="TrpG/PapA_dom"/>
</dbReference>
<dbReference type="GO" id="GO:0000162">
    <property type="term" value="P:L-tryptophan biosynthetic process"/>
    <property type="evidence" value="ECO:0007669"/>
    <property type="project" value="TreeGrafter"/>
</dbReference>
<dbReference type="GO" id="GO:0004049">
    <property type="term" value="F:anthranilate synthase activity"/>
    <property type="evidence" value="ECO:0007669"/>
    <property type="project" value="TreeGrafter"/>
</dbReference>
<dbReference type="GO" id="GO:0046820">
    <property type="term" value="F:4-amino-4-deoxychorismate synthase activity"/>
    <property type="evidence" value="ECO:0007669"/>
    <property type="project" value="UniProtKB-EC"/>
</dbReference>
<reference evidence="3 4" key="1">
    <citation type="submission" date="2019-02" db="EMBL/GenBank/DDBJ databases">
        <title>Deep-cultivation of Planctomycetes and their phenomic and genomic characterization uncovers novel biology.</title>
        <authorList>
            <person name="Wiegand S."/>
            <person name="Jogler M."/>
            <person name="Boedeker C."/>
            <person name="Pinto D."/>
            <person name="Vollmers J."/>
            <person name="Rivas-Marin E."/>
            <person name="Kohn T."/>
            <person name="Peeters S.H."/>
            <person name="Heuer A."/>
            <person name="Rast P."/>
            <person name="Oberbeckmann S."/>
            <person name="Bunk B."/>
            <person name="Jeske O."/>
            <person name="Meyerdierks A."/>
            <person name="Storesund J.E."/>
            <person name="Kallscheuer N."/>
            <person name="Luecker S."/>
            <person name="Lage O.M."/>
            <person name="Pohl T."/>
            <person name="Merkel B.J."/>
            <person name="Hornburger P."/>
            <person name="Mueller R.-W."/>
            <person name="Bruemmer F."/>
            <person name="Labrenz M."/>
            <person name="Spormann A.M."/>
            <person name="Op den Camp H."/>
            <person name="Overmann J."/>
            <person name="Amann R."/>
            <person name="Jetten M.S.M."/>
            <person name="Mascher T."/>
            <person name="Medema M.H."/>
            <person name="Devos D.P."/>
            <person name="Kaster A.-K."/>
            <person name="Ovreas L."/>
            <person name="Rohde M."/>
            <person name="Galperin M.Y."/>
            <person name="Jogler C."/>
        </authorList>
    </citation>
    <scope>NUCLEOTIDE SEQUENCE [LARGE SCALE GENOMIC DNA]</scope>
    <source>
        <strain evidence="3 4">Pla163</strain>
    </source>
</reference>
<dbReference type="InterPro" id="IPR017926">
    <property type="entry name" value="GATASE"/>
</dbReference>
<organism evidence="3 4">
    <name type="scientific">Rohdeia mirabilis</name>
    <dbReference type="NCBI Taxonomy" id="2528008"/>
    <lineage>
        <taxon>Bacteria</taxon>
        <taxon>Pseudomonadati</taxon>
        <taxon>Planctomycetota</taxon>
        <taxon>Planctomycetia</taxon>
        <taxon>Planctomycetia incertae sedis</taxon>
        <taxon>Rohdeia</taxon>
    </lineage>
</organism>
<dbReference type="Pfam" id="PF00117">
    <property type="entry name" value="GATase"/>
    <property type="match status" value="1"/>
</dbReference>
<dbReference type="PRINTS" id="PR00099">
    <property type="entry name" value="CPSGATASE"/>
</dbReference>
<dbReference type="Gene3D" id="3.40.50.880">
    <property type="match status" value="1"/>
</dbReference>